<organism evidence="1">
    <name type="scientific">marine sediment metagenome</name>
    <dbReference type="NCBI Taxonomy" id="412755"/>
    <lineage>
        <taxon>unclassified sequences</taxon>
        <taxon>metagenomes</taxon>
        <taxon>ecological metagenomes</taxon>
    </lineage>
</organism>
<gene>
    <name evidence="1" type="ORF">S01H1_03176</name>
</gene>
<name>X0SH01_9ZZZZ</name>
<reference evidence="1" key="1">
    <citation type="journal article" date="2014" name="Front. Microbiol.">
        <title>High frequency of phylogenetically diverse reductive dehalogenase-homologous genes in deep subseafloor sedimentary metagenomes.</title>
        <authorList>
            <person name="Kawai M."/>
            <person name="Futagami T."/>
            <person name="Toyoda A."/>
            <person name="Takaki Y."/>
            <person name="Nishi S."/>
            <person name="Hori S."/>
            <person name="Arai W."/>
            <person name="Tsubouchi T."/>
            <person name="Morono Y."/>
            <person name="Uchiyama I."/>
            <person name="Ito T."/>
            <person name="Fujiyama A."/>
            <person name="Inagaki F."/>
            <person name="Takami H."/>
        </authorList>
    </citation>
    <scope>NUCLEOTIDE SEQUENCE</scope>
    <source>
        <strain evidence="1">Expedition CK06-06</strain>
    </source>
</reference>
<sequence>MVISFSEPQVRDFLLRMGTVYTFRKARRKRFL</sequence>
<dbReference type="EMBL" id="BARS01001694">
    <property type="protein sequence ID" value="GAF75162.1"/>
    <property type="molecule type" value="Genomic_DNA"/>
</dbReference>
<protein>
    <submittedName>
        <fullName evidence="1">Uncharacterized protein</fullName>
    </submittedName>
</protein>
<feature type="non-terminal residue" evidence="1">
    <location>
        <position position="32"/>
    </location>
</feature>
<accession>X0SH01</accession>
<evidence type="ECO:0000313" key="1">
    <source>
        <dbReference type="EMBL" id="GAF75162.1"/>
    </source>
</evidence>
<dbReference type="AlphaFoldDB" id="X0SH01"/>
<proteinExistence type="predicted"/>
<comment type="caution">
    <text evidence="1">The sequence shown here is derived from an EMBL/GenBank/DDBJ whole genome shotgun (WGS) entry which is preliminary data.</text>
</comment>